<reference evidence="6" key="1">
    <citation type="journal article" date="2019" name="Int. J. Syst. Evol. Microbiol.">
        <title>The Global Catalogue of Microorganisms (GCM) 10K type strain sequencing project: providing services to taxonomists for standard genome sequencing and annotation.</title>
        <authorList>
            <consortium name="The Broad Institute Genomics Platform"/>
            <consortium name="The Broad Institute Genome Sequencing Center for Infectious Disease"/>
            <person name="Wu L."/>
            <person name="Ma J."/>
        </authorList>
    </citation>
    <scope>NUCLEOTIDE SEQUENCE [LARGE SCALE GENOMIC DNA]</scope>
    <source>
        <strain evidence="6">KCTC 62164</strain>
    </source>
</reference>
<evidence type="ECO:0000313" key="6">
    <source>
        <dbReference type="Proteomes" id="UP001595444"/>
    </source>
</evidence>
<dbReference type="Pfam" id="PF01765">
    <property type="entry name" value="RRF"/>
    <property type="match status" value="1"/>
</dbReference>
<comment type="caution">
    <text evidence="5">The sequence shown here is derived from an EMBL/GenBank/DDBJ whole genome shotgun (WGS) entry which is preliminary data.</text>
</comment>
<name>A0ABV7D2J7_9PROT</name>
<dbReference type="SUPFAM" id="SSF55194">
    <property type="entry name" value="Ribosome recycling factor, RRF"/>
    <property type="match status" value="1"/>
</dbReference>
<comment type="function">
    <text evidence="3">Responsible for the release of ribosomes from messenger RNA at the termination of protein biosynthesis. May increase the efficiency of translation by recycling ribosomes from one round of translation to another.</text>
</comment>
<dbReference type="NCBIfam" id="TIGR00496">
    <property type="entry name" value="frr"/>
    <property type="match status" value="1"/>
</dbReference>
<dbReference type="InterPro" id="IPR036191">
    <property type="entry name" value="RRF_sf"/>
</dbReference>
<dbReference type="PANTHER" id="PTHR20982:SF3">
    <property type="entry name" value="MITOCHONDRIAL RIBOSOME RECYCLING FACTOR PSEUDO 1"/>
    <property type="match status" value="1"/>
</dbReference>
<evidence type="ECO:0000256" key="3">
    <source>
        <dbReference type="HAMAP-Rule" id="MF_00040"/>
    </source>
</evidence>
<dbReference type="Proteomes" id="UP001595444">
    <property type="component" value="Unassembled WGS sequence"/>
</dbReference>
<comment type="similarity">
    <text evidence="1 3">Belongs to the RRF family.</text>
</comment>
<sequence length="188" mass="20903">MSSDEDIDLGDIERRMKGAVDALKHEFSGLRSGRASTSLLDTVTVEVYGSNMPLNQVGTVSVPEPRMLSVQVWDKANASAVEKAIRTAGLGLNPMMDGQLVRIPIPELNEERRAELARIAAKYAETARIAIRNVRKGGMDQLKRMEKDKSISEDDHKMYADEVQELTDKFVGLIDQTLDGKEKEIMQV</sequence>
<keyword evidence="3" id="KW-0963">Cytoplasm</keyword>
<dbReference type="InterPro" id="IPR023584">
    <property type="entry name" value="Ribosome_recyc_fac_dom"/>
</dbReference>
<evidence type="ECO:0000259" key="4">
    <source>
        <dbReference type="Pfam" id="PF01765"/>
    </source>
</evidence>
<dbReference type="HAMAP" id="MF_00040">
    <property type="entry name" value="RRF"/>
    <property type="match status" value="1"/>
</dbReference>
<evidence type="ECO:0000256" key="2">
    <source>
        <dbReference type="ARBA" id="ARBA00022917"/>
    </source>
</evidence>
<dbReference type="PANTHER" id="PTHR20982">
    <property type="entry name" value="RIBOSOME RECYCLING FACTOR"/>
    <property type="match status" value="1"/>
</dbReference>
<gene>
    <name evidence="3 5" type="primary">frr</name>
    <name evidence="5" type="ORF">ACFOKA_04180</name>
</gene>
<dbReference type="InterPro" id="IPR002661">
    <property type="entry name" value="Ribosome_recyc_fac"/>
</dbReference>
<dbReference type="Gene3D" id="3.30.1360.40">
    <property type="match status" value="1"/>
</dbReference>
<dbReference type="CDD" id="cd00520">
    <property type="entry name" value="RRF"/>
    <property type="match status" value="1"/>
</dbReference>
<dbReference type="RefSeq" id="WP_194212030.1">
    <property type="nucleotide sequence ID" value="NZ_CP061205.1"/>
</dbReference>
<evidence type="ECO:0000313" key="5">
    <source>
        <dbReference type="EMBL" id="MFC3051100.1"/>
    </source>
</evidence>
<dbReference type="EMBL" id="JBHRSL010000002">
    <property type="protein sequence ID" value="MFC3051100.1"/>
    <property type="molecule type" value="Genomic_DNA"/>
</dbReference>
<keyword evidence="6" id="KW-1185">Reference proteome</keyword>
<feature type="domain" description="Ribosome recycling factor" evidence="4">
    <location>
        <begin position="23"/>
        <end position="186"/>
    </location>
</feature>
<keyword evidence="2 3" id="KW-0648">Protein biosynthesis</keyword>
<protein>
    <recommendedName>
        <fullName evidence="3">Ribosome-recycling factor</fullName>
        <shortName evidence="3">RRF</shortName>
    </recommendedName>
    <alternativeName>
        <fullName evidence="3">Ribosome-releasing factor</fullName>
    </alternativeName>
</protein>
<evidence type="ECO:0000256" key="1">
    <source>
        <dbReference type="ARBA" id="ARBA00005912"/>
    </source>
</evidence>
<comment type="subcellular location">
    <subcellularLocation>
        <location evidence="3">Cytoplasm</location>
    </subcellularLocation>
</comment>
<organism evidence="5 6">
    <name type="scientific">Kordiimonas pumila</name>
    <dbReference type="NCBI Taxonomy" id="2161677"/>
    <lineage>
        <taxon>Bacteria</taxon>
        <taxon>Pseudomonadati</taxon>
        <taxon>Pseudomonadota</taxon>
        <taxon>Alphaproteobacteria</taxon>
        <taxon>Kordiimonadales</taxon>
        <taxon>Kordiimonadaceae</taxon>
        <taxon>Kordiimonas</taxon>
    </lineage>
</organism>
<proteinExistence type="inferred from homology"/>
<accession>A0ABV7D2J7</accession>
<dbReference type="Gene3D" id="1.10.132.20">
    <property type="entry name" value="Ribosome-recycling factor"/>
    <property type="match status" value="1"/>
</dbReference>